<dbReference type="GO" id="GO:0016787">
    <property type="term" value="F:hydrolase activity"/>
    <property type="evidence" value="ECO:0007669"/>
    <property type="project" value="UniProtKB-KW"/>
</dbReference>
<dbReference type="SUPFAM" id="SSF51556">
    <property type="entry name" value="Metallo-dependent hydrolases"/>
    <property type="match status" value="1"/>
</dbReference>
<name>A0ABZ1B7X1_9ACTN</name>
<dbReference type="RefSeq" id="WP_324278211.1">
    <property type="nucleotide sequence ID" value="NZ_CP141261.1"/>
</dbReference>
<dbReference type="InterPro" id="IPR001130">
    <property type="entry name" value="TatD-like"/>
</dbReference>
<evidence type="ECO:0000313" key="1">
    <source>
        <dbReference type="EMBL" id="WRL66900.1"/>
    </source>
</evidence>
<dbReference type="EMBL" id="CP141261">
    <property type="protein sequence ID" value="WRL66900.1"/>
    <property type="molecule type" value="Genomic_DNA"/>
</dbReference>
<sequence>MGEVGLDFAPGTDRRERTRQVHAFAAVLDHGLSRAKPMTVHSRGAAKETVELLAQAGQRALLHWYSGDLATADDAFTAGLWFSVNPSMTRSKKGRSLIDRLPRQRVLCETDGPYCTTGGRPAHPADVTAVARSLAEAWSCSEADARSLLSSNAVAFLDGAPSELP</sequence>
<organism evidence="1 2">
    <name type="scientific">Blastococcus brunescens</name>
    <dbReference type="NCBI Taxonomy" id="1564165"/>
    <lineage>
        <taxon>Bacteria</taxon>
        <taxon>Bacillati</taxon>
        <taxon>Actinomycetota</taxon>
        <taxon>Actinomycetes</taxon>
        <taxon>Geodermatophilales</taxon>
        <taxon>Geodermatophilaceae</taxon>
        <taxon>Blastococcus</taxon>
    </lineage>
</organism>
<keyword evidence="2" id="KW-1185">Reference proteome</keyword>
<accession>A0ABZ1B7X1</accession>
<keyword evidence="1" id="KW-0378">Hydrolase</keyword>
<protein>
    <submittedName>
        <fullName evidence="1">TatD family hydrolase</fullName>
    </submittedName>
</protein>
<dbReference type="Pfam" id="PF01026">
    <property type="entry name" value="TatD_DNase"/>
    <property type="match status" value="1"/>
</dbReference>
<proteinExistence type="predicted"/>
<dbReference type="PANTHER" id="PTHR46124:SF2">
    <property type="entry name" value="D-AMINOACYL-TRNA DEACYLASE"/>
    <property type="match status" value="1"/>
</dbReference>
<reference evidence="1 2" key="1">
    <citation type="submission" date="2023-12" db="EMBL/GenBank/DDBJ databases">
        <title>Blastococcus brunescens sp. nov., an actonobacterium isolated from sandstone collected in sahara desert.</title>
        <authorList>
            <person name="Gtari M."/>
            <person name="Ghodhbane F."/>
        </authorList>
    </citation>
    <scope>NUCLEOTIDE SEQUENCE [LARGE SCALE GENOMIC DNA]</scope>
    <source>
        <strain evidence="1 2">BMG 8361</strain>
    </source>
</reference>
<dbReference type="Gene3D" id="3.20.20.140">
    <property type="entry name" value="Metal-dependent hydrolases"/>
    <property type="match status" value="1"/>
</dbReference>
<evidence type="ECO:0000313" key="2">
    <source>
        <dbReference type="Proteomes" id="UP001324287"/>
    </source>
</evidence>
<dbReference type="PANTHER" id="PTHR46124">
    <property type="entry name" value="D-AMINOACYL-TRNA DEACYLASE"/>
    <property type="match status" value="1"/>
</dbReference>
<dbReference type="Proteomes" id="UP001324287">
    <property type="component" value="Chromosome"/>
</dbReference>
<dbReference type="InterPro" id="IPR032466">
    <property type="entry name" value="Metal_Hydrolase"/>
</dbReference>
<gene>
    <name evidence="1" type="ORF">U6N30_08650</name>
</gene>